<feature type="active site" description="Acyl-thioester intermediate" evidence="2">
    <location>
        <position position="221"/>
    </location>
</feature>
<dbReference type="InterPro" id="IPR005754">
    <property type="entry name" value="Sortase"/>
</dbReference>
<evidence type="ECO:0000313" key="5">
    <source>
        <dbReference type="Proteomes" id="UP000315353"/>
    </source>
</evidence>
<dbReference type="EMBL" id="BJNB01000043">
    <property type="protein sequence ID" value="GEB98635.1"/>
    <property type="molecule type" value="Genomic_DNA"/>
</dbReference>
<dbReference type="SUPFAM" id="SSF63817">
    <property type="entry name" value="Sortase"/>
    <property type="match status" value="1"/>
</dbReference>
<evidence type="ECO:0000256" key="2">
    <source>
        <dbReference type="PIRSR" id="PIRSR605754-1"/>
    </source>
</evidence>
<sequence>MGPYYLTSIKLNSMKKSRVSFSHVVGELLLTVGVILLLFTFYESYWTNIESNKLQEHAKENLEQEWHNPRAKLHPEMGEAFARMYIPAFGSDFNFAIVEGTDEDDLLRGPGRYVDSQMPGEIGNFAVAGHRVGKGAPFNDLDNLSTCDAIVVETQNEWITYRVLPVAGAPADCFSPEQMAKPEYQSVVGRHITVPGDVGVTKPIPESDVPASEGLLTLTTCHPRFSNAERMIVHAMGVSHEPKVPGQTPPVLEEN</sequence>
<name>A0AB73BA94_CORFL</name>
<organism evidence="4 5">
    <name type="scientific">Corynebacterium flavescens</name>
    <dbReference type="NCBI Taxonomy" id="28028"/>
    <lineage>
        <taxon>Bacteria</taxon>
        <taxon>Bacillati</taxon>
        <taxon>Actinomycetota</taxon>
        <taxon>Actinomycetes</taxon>
        <taxon>Mycobacteriales</taxon>
        <taxon>Corynebacteriaceae</taxon>
        <taxon>Corynebacterium</taxon>
    </lineage>
</organism>
<dbReference type="AlphaFoldDB" id="A0AB73BA94"/>
<comment type="caution">
    <text evidence="4">The sequence shown here is derived from an EMBL/GenBank/DDBJ whole genome shotgun (WGS) entry which is preliminary data.</text>
</comment>
<dbReference type="InterPro" id="IPR042003">
    <property type="entry name" value="Sortase_E"/>
</dbReference>
<reference evidence="4 5" key="1">
    <citation type="submission" date="2019-06" db="EMBL/GenBank/DDBJ databases">
        <title>Whole genome shotgun sequence of Corynebacterium flavescens NBRC 14136.</title>
        <authorList>
            <person name="Hosoyama A."/>
            <person name="Uohara A."/>
            <person name="Ohji S."/>
            <person name="Ichikawa N."/>
        </authorList>
    </citation>
    <scope>NUCLEOTIDE SEQUENCE [LARGE SCALE GENOMIC DNA]</scope>
    <source>
        <strain evidence="4 5">NBRC 14136</strain>
    </source>
</reference>
<feature type="active site" description="Proton donor/acceptor" evidence="2">
    <location>
        <position position="130"/>
    </location>
</feature>
<keyword evidence="3" id="KW-0472">Membrane</keyword>
<evidence type="ECO:0000313" key="4">
    <source>
        <dbReference type="EMBL" id="GEB98635.1"/>
    </source>
</evidence>
<keyword evidence="1" id="KW-0378">Hydrolase</keyword>
<dbReference type="InterPro" id="IPR023365">
    <property type="entry name" value="Sortase_dom-sf"/>
</dbReference>
<dbReference type="Pfam" id="PF04203">
    <property type="entry name" value="Sortase"/>
    <property type="match status" value="1"/>
</dbReference>
<keyword evidence="3" id="KW-0812">Transmembrane</keyword>
<dbReference type="NCBIfam" id="NF033747">
    <property type="entry name" value="class_E_sortase"/>
    <property type="match status" value="1"/>
</dbReference>
<dbReference type="GO" id="GO:0016787">
    <property type="term" value="F:hydrolase activity"/>
    <property type="evidence" value="ECO:0007669"/>
    <property type="project" value="UniProtKB-KW"/>
</dbReference>
<evidence type="ECO:0000256" key="3">
    <source>
        <dbReference type="SAM" id="Phobius"/>
    </source>
</evidence>
<proteinExistence type="predicted"/>
<evidence type="ECO:0000256" key="1">
    <source>
        <dbReference type="ARBA" id="ARBA00022801"/>
    </source>
</evidence>
<dbReference type="InterPro" id="IPR053465">
    <property type="entry name" value="Sortase_Class_E"/>
</dbReference>
<protein>
    <submittedName>
        <fullName evidence="4">Class E sortase</fullName>
    </submittedName>
</protein>
<dbReference type="CDD" id="cd05830">
    <property type="entry name" value="Sortase_E"/>
    <property type="match status" value="1"/>
</dbReference>
<gene>
    <name evidence="4" type="ORF">CFL01nite_21300</name>
</gene>
<keyword evidence="3" id="KW-1133">Transmembrane helix</keyword>
<dbReference type="Gene3D" id="2.40.260.10">
    <property type="entry name" value="Sortase"/>
    <property type="match status" value="1"/>
</dbReference>
<feature type="transmembrane region" description="Helical" evidence="3">
    <location>
        <begin position="21"/>
        <end position="42"/>
    </location>
</feature>
<dbReference type="Proteomes" id="UP000315353">
    <property type="component" value="Unassembled WGS sequence"/>
</dbReference>
<accession>A0AB73BA94</accession>